<accession>A0A5C6B9K0</accession>
<gene>
    <name evidence="2" type="ORF">Pla52n_09800</name>
</gene>
<feature type="transmembrane region" description="Helical" evidence="1">
    <location>
        <begin position="62"/>
        <end position="82"/>
    </location>
</feature>
<evidence type="ECO:0000256" key="1">
    <source>
        <dbReference type="SAM" id="Phobius"/>
    </source>
</evidence>
<reference evidence="2 3" key="1">
    <citation type="submission" date="2019-02" db="EMBL/GenBank/DDBJ databases">
        <title>Deep-cultivation of Planctomycetes and their phenomic and genomic characterization uncovers novel biology.</title>
        <authorList>
            <person name="Wiegand S."/>
            <person name="Jogler M."/>
            <person name="Boedeker C."/>
            <person name="Pinto D."/>
            <person name="Vollmers J."/>
            <person name="Rivas-Marin E."/>
            <person name="Kohn T."/>
            <person name="Peeters S.H."/>
            <person name="Heuer A."/>
            <person name="Rast P."/>
            <person name="Oberbeckmann S."/>
            <person name="Bunk B."/>
            <person name="Jeske O."/>
            <person name="Meyerdierks A."/>
            <person name="Storesund J.E."/>
            <person name="Kallscheuer N."/>
            <person name="Luecker S."/>
            <person name="Lage O.M."/>
            <person name="Pohl T."/>
            <person name="Merkel B.J."/>
            <person name="Hornburger P."/>
            <person name="Mueller R.-W."/>
            <person name="Bruemmer F."/>
            <person name="Labrenz M."/>
            <person name="Spormann A.M."/>
            <person name="Op Den Camp H."/>
            <person name="Overmann J."/>
            <person name="Amann R."/>
            <person name="Jetten M.S.M."/>
            <person name="Mascher T."/>
            <person name="Medema M.H."/>
            <person name="Devos D.P."/>
            <person name="Kaster A.-K."/>
            <person name="Ovreas L."/>
            <person name="Rohde M."/>
            <person name="Galperin M.Y."/>
            <person name="Jogler C."/>
        </authorList>
    </citation>
    <scope>NUCLEOTIDE SEQUENCE [LARGE SCALE GENOMIC DNA]</scope>
    <source>
        <strain evidence="2 3">Pla52n</strain>
    </source>
</reference>
<comment type="caution">
    <text evidence="2">The sequence shown here is derived from an EMBL/GenBank/DDBJ whole genome shotgun (WGS) entry which is preliminary data.</text>
</comment>
<sequence>MSMQNRQSEHLATIAAVAPRTNRARLLSTRWLLVHAIVLVLWHTSWLAIVMLTLWLCRATPASSPTFAAFLLLLGIAFQVTLSRSYPEWPLNRFICWRLRRILRRREPTKHFAWSPQSGDCEVVELIPRSRWQGGHLDNAIDVMVAKVADGRLQMLGDQSIYDIPGQSIVDLRFDDVVLRGWMTPTFMVVLTVETSDGLVELPLARRDFRWGQLRASRRRAETIAWCGELSAIASGCGPSISPWSTPQGGGENIMTPSYRNPYHPTVATSCCSEPGQARAVQNSGL</sequence>
<dbReference type="EMBL" id="SJPN01000001">
    <property type="protein sequence ID" value="TWU08397.1"/>
    <property type="molecule type" value="Genomic_DNA"/>
</dbReference>
<evidence type="ECO:0000313" key="3">
    <source>
        <dbReference type="Proteomes" id="UP000320176"/>
    </source>
</evidence>
<name>A0A5C6B9K0_9BACT</name>
<dbReference type="AlphaFoldDB" id="A0A5C6B9K0"/>
<proteinExistence type="predicted"/>
<feature type="transmembrane region" description="Helical" evidence="1">
    <location>
        <begin position="32"/>
        <end position="56"/>
    </location>
</feature>
<protein>
    <submittedName>
        <fullName evidence="2">Uncharacterized protein</fullName>
    </submittedName>
</protein>
<evidence type="ECO:0000313" key="2">
    <source>
        <dbReference type="EMBL" id="TWU08397.1"/>
    </source>
</evidence>
<dbReference type="Proteomes" id="UP000320176">
    <property type="component" value="Unassembled WGS sequence"/>
</dbReference>
<keyword evidence="1" id="KW-1133">Transmembrane helix</keyword>
<dbReference type="RefSeq" id="WP_231741715.1">
    <property type="nucleotide sequence ID" value="NZ_CP151726.1"/>
</dbReference>
<keyword evidence="1" id="KW-0812">Transmembrane</keyword>
<organism evidence="2 3">
    <name type="scientific">Stieleria varia</name>
    <dbReference type="NCBI Taxonomy" id="2528005"/>
    <lineage>
        <taxon>Bacteria</taxon>
        <taxon>Pseudomonadati</taxon>
        <taxon>Planctomycetota</taxon>
        <taxon>Planctomycetia</taxon>
        <taxon>Pirellulales</taxon>
        <taxon>Pirellulaceae</taxon>
        <taxon>Stieleria</taxon>
    </lineage>
</organism>
<keyword evidence="1" id="KW-0472">Membrane</keyword>
<keyword evidence="3" id="KW-1185">Reference proteome</keyword>